<dbReference type="InterPro" id="IPR000731">
    <property type="entry name" value="SSD"/>
</dbReference>
<dbReference type="PANTHER" id="PTHR10796">
    <property type="entry name" value="PATCHED-RELATED"/>
    <property type="match status" value="1"/>
</dbReference>
<feature type="transmembrane region" description="Helical" evidence="7">
    <location>
        <begin position="227"/>
        <end position="250"/>
    </location>
</feature>
<dbReference type="GO" id="GO:0016020">
    <property type="term" value="C:membrane"/>
    <property type="evidence" value="ECO:0007669"/>
    <property type="project" value="UniProtKB-SubCell"/>
</dbReference>
<evidence type="ECO:0000256" key="2">
    <source>
        <dbReference type="ARBA" id="ARBA00005585"/>
    </source>
</evidence>
<dbReference type="InterPro" id="IPR051697">
    <property type="entry name" value="Patched_domain-protein"/>
</dbReference>
<evidence type="ECO:0000256" key="1">
    <source>
        <dbReference type="ARBA" id="ARBA00004141"/>
    </source>
</evidence>
<feature type="transmembrane region" description="Helical" evidence="7">
    <location>
        <begin position="575"/>
        <end position="595"/>
    </location>
</feature>
<evidence type="ECO:0000256" key="6">
    <source>
        <dbReference type="SAM" id="MobiDB-lite"/>
    </source>
</evidence>
<dbReference type="EMBL" id="HBGJ01031013">
    <property type="protein sequence ID" value="CAD9261241.1"/>
    <property type="molecule type" value="Transcribed_RNA"/>
</dbReference>
<keyword evidence="5 7" id="KW-0472">Membrane</keyword>
<evidence type="ECO:0000256" key="7">
    <source>
        <dbReference type="SAM" id="Phobius"/>
    </source>
</evidence>
<evidence type="ECO:0000256" key="4">
    <source>
        <dbReference type="ARBA" id="ARBA00022989"/>
    </source>
</evidence>
<comment type="subcellular location">
    <subcellularLocation>
        <location evidence="1">Membrane</location>
        <topology evidence="1">Multi-pass membrane protein</topology>
    </subcellularLocation>
</comment>
<dbReference type="InterPro" id="IPR053958">
    <property type="entry name" value="HMGCR/SNAP/NPC1-like_SSD"/>
</dbReference>
<feature type="transmembrane region" description="Helical" evidence="7">
    <location>
        <begin position="553"/>
        <end position="569"/>
    </location>
</feature>
<dbReference type="Gene3D" id="1.20.1640.10">
    <property type="entry name" value="Multidrug efflux transporter AcrB transmembrane domain"/>
    <property type="match status" value="2"/>
</dbReference>
<feature type="region of interest" description="Disordered" evidence="6">
    <location>
        <begin position="733"/>
        <end position="754"/>
    </location>
</feature>
<dbReference type="InterPro" id="IPR004869">
    <property type="entry name" value="MMPL_dom"/>
</dbReference>
<feature type="transmembrane region" description="Helical" evidence="7">
    <location>
        <begin position="256"/>
        <end position="283"/>
    </location>
</feature>
<gene>
    <name evidence="9" type="ORF">PPAR1163_LOCUS19619</name>
    <name evidence="10" type="ORF">PPAR1163_LOCUS19621</name>
</gene>
<evidence type="ECO:0000313" key="10">
    <source>
        <dbReference type="EMBL" id="CAD9261241.1"/>
    </source>
</evidence>
<dbReference type="PROSITE" id="PS50156">
    <property type="entry name" value="SSD"/>
    <property type="match status" value="2"/>
</dbReference>
<evidence type="ECO:0000313" key="9">
    <source>
        <dbReference type="EMBL" id="CAD9261239.1"/>
    </source>
</evidence>
<name>A0A6U4II24_9STRA</name>
<feature type="transmembrane region" description="Helical" evidence="7">
    <location>
        <begin position="671"/>
        <end position="695"/>
    </location>
</feature>
<reference evidence="9" key="1">
    <citation type="submission" date="2021-01" db="EMBL/GenBank/DDBJ databases">
        <authorList>
            <person name="Corre E."/>
            <person name="Pelletier E."/>
            <person name="Niang G."/>
            <person name="Scheremetjew M."/>
            <person name="Finn R."/>
            <person name="Kale V."/>
            <person name="Holt S."/>
            <person name="Cochrane G."/>
            <person name="Meng A."/>
            <person name="Brown T."/>
            <person name="Cohen L."/>
        </authorList>
    </citation>
    <scope>NUCLEOTIDE SEQUENCE</scope>
    <source>
        <strain evidence="9">CCMP2877</strain>
    </source>
</reference>
<feature type="transmembrane region" description="Helical" evidence="7">
    <location>
        <begin position="602"/>
        <end position="623"/>
    </location>
</feature>
<comment type="similarity">
    <text evidence="2">Belongs to the patched family.</text>
</comment>
<protein>
    <recommendedName>
        <fullName evidence="8">SSD domain-containing protein</fullName>
    </recommendedName>
</protein>
<dbReference type="EMBL" id="HBGJ01031010">
    <property type="protein sequence ID" value="CAD9261239.1"/>
    <property type="molecule type" value="Transcribed_RNA"/>
</dbReference>
<evidence type="ECO:0000256" key="5">
    <source>
        <dbReference type="ARBA" id="ARBA00023136"/>
    </source>
</evidence>
<keyword evidence="4 7" id="KW-1133">Transmembrane helix</keyword>
<organism evidence="9">
    <name type="scientific">Phaeomonas parva</name>
    <dbReference type="NCBI Taxonomy" id="124430"/>
    <lineage>
        <taxon>Eukaryota</taxon>
        <taxon>Sar</taxon>
        <taxon>Stramenopiles</taxon>
        <taxon>Ochrophyta</taxon>
        <taxon>Pinguiophyceae</taxon>
        <taxon>Pinguiochrysidales</taxon>
        <taxon>Pinguiochrysidaceae</taxon>
        <taxon>Phaeomonas</taxon>
    </lineage>
</organism>
<dbReference type="SUPFAM" id="SSF82866">
    <property type="entry name" value="Multidrug efflux transporter AcrB transmembrane domain"/>
    <property type="match status" value="2"/>
</dbReference>
<feature type="transmembrane region" description="Helical" evidence="7">
    <location>
        <begin position="128"/>
        <end position="145"/>
    </location>
</feature>
<dbReference type="PANTHER" id="PTHR10796:SF92">
    <property type="entry name" value="PATCHED-RELATED, ISOFORM A"/>
    <property type="match status" value="1"/>
</dbReference>
<sequence length="754" mass="82656">MTESVLGYWQYDRDTFEADADWVGTLSAIDIADGFVFSGTLEVDDVMGTYARDGTGRLTSLRALRMTWMIEENLVKDGLSESDPVAEDFEEDFYDYTNDFDPTADGDMHSETDWRFNAVISEAFDFDALLSAVSYTLLTIYACVVMSTNNWVHSRSVLGLVAVGTVGCSIVSGFGFCLAIGVPFSLVVNSVVFVMLGLGVDDAFVIMDALGAITDPDMAVRTKLGRALARAGASITLTSLTDFAAFLVGSSTIIPALRAFCIFASVTILFDFMYQVTLFIAFLKLDEDRIIAKGSDCCCCCAPCCHGCVADPEVACCSKEKNFKAGDERNSLVRRAVTVWLPDFILTTHGKVIVLLAATALLCTGAVGITKLELDFQYEWFVPEGTDVDEVLDIQEDYFAGRPTPVSFYTGDVDYFTYRDSLTDFCTAIEENSDVDAASVRCWYQSFEEETGNAGSNAATEAAFYSAIETYVNGQGARFDDQLVWNDDNTKLVATEIPASLTDTDSTEQDLDAMDSVRNTADEFPELDAIAFSFPFVFFEGLAIVYEETIRNVLLALVVVFIVALIFLADLSAALIVLINIAVVDVCLLGFIHWFGMHINMVIAINVLLAIGLTVDYSAHIAHAYMHTSGTRDERARKALEHIGVSVFNGGATTFIATLALAFARTYVFQVFFRCFVLIVLFGQFFGVIVLPVVLSLVGPTVSYYKEDPDRDSGKYELVSGKSKQRVFDQYNSNSESKANAVDAVQDESKDKES</sequence>
<dbReference type="Pfam" id="PF12349">
    <property type="entry name" value="Sterol-sensing"/>
    <property type="match status" value="1"/>
</dbReference>
<feature type="transmembrane region" description="Helical" evidence="7">
    <location>
        <begin position="187"/>
        <end position="206"/>
    </location>
</feature>
<evidence type="ECO:0000259" key="8">
    <source>
        <dbReference type="PROSITE" id="PS50156"/>
    </source>
</evidence>
<dbReference type="AlphaFoldDB" id="A0A6U4II24"/>
<evidence type="ECO:0000256" key="3">
    <source>
        <dbReference type="ARBA" id="ARBA00022692"/>
    </source>
</evidence>
<feature type="transmembrane region" description="Helical" evidence="7">
    <location>
        <begin position="157"/>
        <end position="181"/>
    </location>
</feature>
<feature type="transmembrane region" description="Helical" evidence="7">
    <location>
        <begin position="643"/>
        <end position="664"/>
    </location>
</feature>
<proteinExistence type="inferred from homology"/>
<feature type="domain" description="SSD" evidence="8">
    <location>
        <begin position="574"/>
        <end position="697"/>
    </location>
</feature>
<keyword evidence="3 7" id="KW-0812">Transmembrane</keyword>
<dbReference type="Pfam" id="PF03176">
    <property type="entry name" value="MMPL"/>
    <property type="match status" value="1"/>
</dbReference>
<feature type="domain" description="SSD" evidence="8">
    <location>
        <begin position="127"/>
        <end position="285"/>
    </location>
</feature>
<accession>A0A6U4II24</accession>